<evidence type="ECO:0000313" key="2">
    <source>
        <dbReference type="Proteomes" id="UP001221898"/>
    </source>
</evidence>
<name>A0AAD7W3S4_9TELE</name>
<evidence type="ECO:0000313" key="1">
    <source>
        <dbReference type="EMBL" id="KAJ8378665.1"/>
    </source>
</evidence>
<dbReference type="AlphaFoldDB" id="A0AAD7W3S4"/>
<organism evidence="1 2">
    <name type="scientific">Aldrovandia affinis</name>
    <dbReference type="NCBI Taxonomy" id="143900"/>
    <lineage>
        <taxon>Eukaryota</taxon>
        <taxon>Metazoa</taxon>
        <taxon>Chordata</taxon>
        <taxon>Craniata</taxon>
        <taxon>Vertebrata</taxon>
        <taxon>Euteleostomi</taxon>
        <taxon>Actinopterygii</taxon>
        <taxon>Neopterygii</taxon>
        <taxon>Teleostei</taxon>
        <taxon>Notacanthiformes</taxon>
        <taxon>Halosauridae</taxon>
        <taxon>Aldrovandia</taxon>
    </lineage>
</organism>
<accession>A0AAD7W3S4</accession>
<protein>
    <submittedName>
        <fullName evidence="1">Uncharacterized protein</fullName>
    </submittedName>
</protein>
<dbReference type="EMBL" id="JAINUG010000314">
    <property type="protein sequence ID" value="KAJ8378665.1"/>
    <property type="molecule type" value="Genomic_DNA"/>
</dbReference>
<comment type="caution">
    <text evidence="1">The sequence shown here is derived from an EMBL/GenBank/DDBJ whole genome shotgun (WGS) entry which is preliminary data.</text>
</comment>
<reference evidence="1" key="1">
    <citation type="journal article" date="2023" name="Science">
        <title>Genome structures resolve the early diversification of teleost fishes.</title>
        <authorList>
            <person name="Parey E."/>
            <person name="Louis A."/>
            <person name="Montfort J."/>
            <person name="Bouchez O."/>
            <person name="Roques C."/>
            <person name="Iampietro C."/>
            <person name="Lluch J."/>
            <person name="Castinel A."/>
            <person name="Donnadieu C."/>
            <person name="Desvignes T."/>
            <person name="Floi Bucao C."/>
            <person name="Jouanno E."/>
            <person name="Wen M."/>
            <person name="Mejri S."/>
            <person name="Dirks R."/>
            <person name="Jansen H."/>
            <person name="Henkel C."/>
            <person name="Chen W.J."/>
            <person name="Zahm M."/>
            <person name="Cabau C."/>
            <person name="Klopp C."/>
            <person name="Thompson A.W."/>
            <person name="Robinson-Rechavi M."/>
            <person name="Braasch I."/>
            <person name="Lecointre G."/>
            <person name="Bobe J."/>
            <person name="Postlethwait J.H."/>
            <person name="Berthelot C."/>
            <person name="Roest Crollius H."/>
            <person name="Guiguen Y."/>
        </authorList>
    </citation>
    <scope>NUCLEOTIDE SEQUENCE</scope>
    <source>
        <strain evidence="1">NC1722</strain>
    </source>
</reference>
<gene>
    <name evidence="1" type="ORF">AAFF_G00237140</name>
</gene>
<sequence>MQLWVSQMCTTVESVQRRIDKSYYEGAPRDLPELNIGDRIRMKPHPGDQWRGFCLKKVAPRSYLVNVDGTL</sequence>
<proteinExistence type="predicted"/>
<keyword evidence="2" id="KW-1185">Reference proteome</keyword>
<dbReference type="Proteomes" id="UP001221898">
    <property type="component" value="Unassembled WGS sequence"/>
</dbReference>